<reference evidence="12 13" key="1">
    <citation type="submission" date="2020-08" db="EMBL/GenBank/DDBJ databases">
        <title>Genomic Encyclopedia of Type Strains, Phase IV (KMG-IV): sequencing the most valuable type-strain genomes for metagenomic binning, comparative biology and taxonomic classification.</title>
        <authorList>
            <person name="Goeker M."/>
        </authorList>
    </citation>
    <scope>NUCLEOTIDE SEQUENCE [LARGE SCALE GENOMIC DNA]</scope>
    <source>
        <strain evidence="12 13">DSM 28570</strain>
    </source>
</reference>
<keyword evidence="3" id="KW-0645">Protease</keyword>
<evidence type="ECO:0000256" key="11">
    <source>
        <dbReference type="ARBA" id="ARBA00093666"/>
    </source>
</evidence>
<comment type="caution">
    <text evidence="12">The sequence shown here is derived from an EMBL/GenBank/DDBJ whole genome shotgun (WGS) entry which is preliminary data.</text>
</comment>
<organism evidence="12 13">
    <name type="scientific">Desulfoprunum benzoelyticum</name>
    <dbReference type="NCBI Taxonomy" id="1506996"/>
    <lineage>
        <taxon>Bacteria</taxon>
        <taxon>Pseudomonadati</taxon>
        <taxon>Thermodesulfobacteriota</taxon>
        <taxon>Desulfobulbia</taxon>
        <taxon>Desulfobulbales</taxon>
        <taxon>Desulfobulbaceae</taxon>
        <taxon>Desulfoprunum</taxon>
    </lineage>
</organism>
<keyword evidence="13" id="KW-1185">Reference proteome</keyword>
<evidence type="ECO:0000256" key="7">
    <source>
        <dbReference type="ARBA" id="ARBA00022833"/>
    </source>
</evidence>
<sequence length="320" mass="35055">MRIPFTSSPSFRIVAVLVMTFLLLAPIPTTADGEPGPFFLMGSGRLHLKNLRNGREAGVELLNPDGSLNDAALNEVDRVFGFPTTAKGEHISPRLLGMVSYFADRMAPGATINIESAYRSPEYNDGIRKRGANAARTSTHMDGMALDFWLEGVDGKKLWQTIREQDCCGVGHYGGKTIHLDAGRPRFWEAATSGTKTVEPDHNRHLYLSTEYDRYRPGGRLRLSLSGLSTFGFGVRPMAVVESEKSGEQAPLALDLPAPTGSDCILLQDRKATRFLYATLPATLPAGRYRIGLDFCNRPFPQMPATARSNVIEIGGQTPR</sequence>
<comment type="similarity">
    <text evidence="10">Belongs to the peptidase M15 family.</text>
</comment>
<evidence type="ECO:0000256" key="3">
    <source>
        <dbReference type="ARBA" id="ARBA00022670"/>
    </source>
</evidence>
<dbReference type="RefSeq" id="WP_183351625.1">
    <property type="nucleotide sequence ID" value="NZ_JACHEO010000015.1"/>
</dbReference>
<comment type="cofactor">
    <cofactor evidence="1">
        <name>Zn(2+)</name>
        <dbReference type="ChEBI" id="CHEBI:29105"/>
    </cofactor>
</comment>
<keyword evidence="4" id="KW-0479">Metal-binding</keyword>
<dbReference type="Proteomes" id="UP000539642">
    <property type="component" value="Unassembled WGS sequence"/>
</dbReference>
<accession>A0A840UVD8</accession>
<proteinExistence type="inferred from homology"/>
<dbReference type="GO" id="GO:0008237">
    <property type="term" value="F:metallopeptidase activity"/>
    <property type="evidence" value="ECO:0007669"/>
    <property type="project" value="UniProtKB-KW"/>
</dbReference>
<evidence type="ECO:0000256" key="5">
    <source>
        <dbReference type="ARBA" id="ARBA00022729"/>
    </source>
</evidence>
<dbReference type="InterPro" id="IPR009045">
    <property type="entry name" value="Zn_M74/Hedgehog-like"/>
</dbReference>
<evidence type="ECO:0000256" key="2">
    <source>
        <dbReference type="ARBA" id="ARBA00004776"/>
    </source>
</evidence>
<keyword evidence="5" id="KW-0732">Signal</keyword>
<evidence type="ECO:0000313" key="12">
    <source>
        <dbReference type="EMBL" id="MBB5348803.1"/>
    </source>
</evidence>
<evidence type="ECO:0000256" key="4">
    <source>
        <dbReference type="ARBA" id="ARBA00022723"/>
    </source>
</evidence>
<dbReference type="Pfam" id="PF05951">
    <property type="entry name" value="Peptidase_M15_2"/>
    <property type="match status" value="1"/>
</dbReference>
<dbReference type="GO" id="GO:0046872">
    <property type="term" value="F:metal ion binding"/>
    <property type="evidence" value="ECO:0007669"/>
    <property type="project" value="UniProtKB-KW"/>
</dbReference>
<dbReference type="EMBL" id="JACHEO010000015">
    <property type="protein sequence ID" value="MBB5348803.1"/>
    <property type="molecule type" value="Genomic_DNA"/>
</dbReference>
<dbReference type="InterPro" id="IPR010275">
    <property type="entry name" value="MepK"/>
</dbReference>
<dbReference type="Gene3D" id="3.30.1380.10">
    <property type="match status" value="1"/>
</dbReference>
<name>A0A840UVD8_9BACT</name>
<keyword evidence="6" id="KW-0378">Hydrolase</keyword>
<evidence type="ECO:0000256" key="9">
    <source>
        <dbReference type="ARBA" id="ARBA00023316"/>
    </source>
</evidence>
<dbReference type="PANTHER" id="PTHR37425">
    <property type="match status" value="1"/>
</dbReference>
<evidence type="ECO:0000256" key="8">
    <source>
        <dbReference type="ARBA" id="ARBA00023049"/>
    </source>
</evidence>
<evidence type="ECO:0000256" key="10">
    <source>
        <dbReference type="ARBA" id="ARBA00093448"/>
    </source>
</evidence>
<dbReference type="GO" id="GO:0071555">
    <property type="term" value="P:cell wall organization"/>
    <property type="evidence" value="ECO:0007669"/>
    <property type="project" value="UniProtKB-KW"/>
</dbReference>
<dbReference type="AlphaFoldDB" id="A0A840UVD8"/>
<keyword evidence="8" id="KW-0482">Metalloprotease</keyword>
<comment type="pathway">
    <text evidence="2">Cell wall biogenesis; cell wall polysaccharide biosynthesis.</text>
</comment>
<keyword evidence="9" id="KW-0961">Cell wall biogenesis/degradation</keyword>
<gene>
    <name evidence="12" type="ORF">HNQ81_002543</name>
</gene>
<evidence type="ECO:0000313" key="13">
    <source>
        <dbReference type="Proteomes" id="UP000539642"/>
    </source>
</evidence>
<dbReference type="GO" id="GO:0006508">
    <property type="term" value="P:proteolysis"/>
    <property type="evidence" value="ECO:0007669"/>
    <property type="project" value="UniProtKB-KW"/>
</dbReference>
<protein>
    <recommendedName>
        <fullName evidence="11">Murein endopeptidase K</fullName>
    </recommendedName>
</protein>
<dbReference type="PANTHER" id="PTHR37425:SF1">
    <property type="entry name" value="OUTER MEMBRANE PROTEIN"/>
    <property type="match status" value="1"/>
</dbReference>
<dbReference type="SUPFAM" id="SSF55166">
    <property type="entry name" value="Hedgehog/DD-peptidase"/>
    <property type="match status" value="1"/>
</dbReference>
<evidence type="ECO:0000256" key="6">
    <source>
        <dbReference type="ARBA" id="ARBA00022801"/>
    </source>
</evidence>
<keyword evidence="7" id="KW-0862">Zinc</keyword>
<evidence type="ECO:0000256" key="1">
    <source>
        <dbReference type="ARBA" id="ARBA00001947"/>
    </source>
</evidence>